<sequence>MMLIESLVAIMIIVFGILGIAGLTARSVNWSGQAHYRTEAGMYASQIVQAISLKVDRSSPQALAASLQKMQHRVSGSVERCSFSGAEADNNDVINLLSAARGGPQHVLGLPGAVPTGQQILVDTTDGLNKVTVTLCWQAPHDAGLRNYQIQAYVH</sequence>
<evidence type="ECO:0000313" key="2">
    <source>
        <dbReference type="EMBL" id="UXC17404.1"/>
    </source>
</evidence>
<reference evidence="2" key="1">
    <citation type="submission" date="2022-09" db="EMBL/GenBank/DDBJ databases">
        <title>Bacterial diversity in gut of crayfish and pufferfish.</title>
        <authorList>
            <person name="Huang Y."/>
        </authorList>
    </citation>
    <scope>NUCLEOTIDE SEQUENCE</scope>
    <source>
        <strain evidence="2">PR12</strain>
    </source>
</reference>
<organism evidence="2 3">
    <name type="scientific">Comamonas squillarum</name>
    <dbReference type="NCBI Taxonomy" id="2977320"/>
    <lineage>
        <taxon>Bacteria</taxon>
        <taxon>Pseudomonadati</taxon>
        <taxon>Pseudomonadota</taxon>
        <taxon>Betaproteobacteria</taxon>
        <taxon>Burkholderiales</taxon>
        <taxon>Comamonadaceae</taxon>
        <taxon>Comamonas</taxon>
    </lineage>
</organism>
<evidence type="ECO:0000313" key="3">
    <source>
        <dbReference type="Proteomes" id="UP001058290"/>
    </source>
</evidence>
<dbReference type="Proteomes" id="UP001058290">
    <property type="component" value="Chromosome"/>
</dbReference>
<dbReference type="EMBL" id="CP104377">
    <property type="protein sequence ID" value="UXC17404.1"/>
    <property type="molecule type" value="Genomic_DNA"/>
</dbReference>
<keyword evidence="1" id="KW-0472">Membrane</keyword>
<evidence type="ECO:0000256" key="1">
    <source>
        <dbReference type="SAM" id="Phobius"/>
    </source>
</evidence>
<keyword evidence="3" id="KW-1185">Reference proteome</keyword>
<evidence type="ECO:0008006" key="4">
    <source>
        <dbReference type="Google" id="ProtNLM"/>
    </source>
</evidence>
<name>A0ABY5ZUQ1_9BURK</name>
<dbReference type="RefSeq" id="WP_182344482.1">
    <property type="nucleotide sequence ID" value="NZ_CP104377.1"/>
</dbReference>
<accession>A0ABY5ZUQ1</accession>
<feature type="transmembrane region" description="Helical" evidence="1">
    <location>
        <begin position="6"/>
        <end position="25"/>
    </location>
</feature>
<keyword evidence="1" id="KW-1133">Transmembrane helix</keyword>
<gene>
    <name evidence="2" type="ORF">N4T19_17080</name>
</gene>
<keyword evidence="1" id="KW-0812">Transmembrane</keyword>
<proteinExistence type="predicted"/>
<protein>
    <recommendedName>
        <fullName evidence="4">Type IV pilus modification protein PilV</fullName>
    </recommendedName>
</protein>